<dbReference type="InterPro" id="IPR014757">
    <property type="entry name" value="Tscrpt_reg_IclR_C"/>
</dbReference>
<organism evidence="6">
    <name type="scientific">bioreactor metagenome</name>
    <dbReference type="NCBI Taxonomy" id="1076179"/>
    <lineage>
        <taxon>unclassified sequences</taxon>
        <taxon>metagenomes</taxon>
        <taxon>ecological metagenomes</taxon>
    </lineage>
</organism>
<feature type="domain" description="IclR-ED" evidence="5">
    <location>
        <begin position="64"/>
        <end position="247"/>
    </location>
</feature>
<dbReference type="SMART" id="SM00346">
    <property type="entry name" value="HTH_ICLR"/>
    <property type="match status" value="1"/>
</dbReference>
<dbReference type="Pfam" id="PF09339">
    <property type="entry name" value="HTH_IclR"/>
    <property type="match status" value="1"/>
</dbReference>
<evidence type="ECO:0000313" key="6">
    <source>
        <dbReference type="EMBL" id="MPM81869.1"/>
    </source>
</evidence>
<evidence type="ECO:0000256" key="3">
    <source>
        <dbReference type="ARBA" id="ARBA00023163"/>
    </source>
</evidence>
<evidence type="ECO:0000256" key="1">
    <source>
        <dbReference type="ARBA" id="ARBA00023015"/>
    </source>
</evidence>
<keyword evidence="3" id="KW-0804">Transcription</keyword>
<feature type="domain" description="HTH iclR-type" evidence="4">
    <location>
        <begin position="2"/>
        <end position="63"/>
    </location>
</feature>
<dbReference type="PROSITE" id="PS51077">
    <property type="entry name" value="HTH_ICLR"/>
    <property type="match status" value="1"/>
</dbReference>
<dbReference type="InterPro" id="IPR036390">
    <property type="entry name" value="WH_DNA-bd_sf"/>
</dbReference>
<dbReference type="GO" id="GO:0003700">
    <property type="term" value="F:DNA-binding transcription factor activity"/>
    <property type="evidence" value="ECO:0007669"/>
    <property type="project" value="TreeGrafter"/>
</dbReference>
<keyword evidence="2" id="KW-0238">DNA-binding</keyword>
<dbReference type="PANTHER" id="PTHR30136:SF24">
    <property type="entry name" value="HTH-TYPE TRANSCRIPTIONAL REPRESSOR ALLR"/>
    <property type="match status" value="1"/>
</dbReference>
<keyword evidence="1" id="KW-0805">Transcription regulation</keyword>
<dbReference type="PANTHER" id="PTHR30136">
    <property type="entry name" value="HELIX-TURN-HELIX TRANSCRIPTIONAL REGULATOR, ICLR FAMILY"/>
    <property type="match status" value="1"/>
</dbReference>
<dbReference type="InterPro" id="IPR050707">
    <property type="entry name" value="HTH_MetabolicPath_Reg"/>
</dbReference>
<reference evidence="6" key="1">
    <citation type="submission" date="2019-08" db="EMBL/GenBank/DDBJ databases">
        <authorList>
            <person name="Kucharzyk K."/>
            <person name="Murdoch R.W."/>
            <person name="Higgins S."/>
            <person name="Loffler F."/>
        </authorList>
    </citation>
    <scope>NUCLEOTIDE SEQUENCE</scope>
</reference>
<dbReference type="FunFam" id="1.10.10.10:FF:000056">
    <property type="entry name" value="IclR family transcriptional regulator"/>
    <property type="match status" value="1"/>
</dbReference>
<dbReference type="AlphaFoldDB" id="A0A645CY78"/>
<evidence type="ECO:0000256" key="2">
    <source>
        <dbReference type="ARBA" id="ARBA00023125"/>
    </source>
</evidence>
<evidence type="ECO:0000259" key="4">
    <source>
        <dbReference type="PROSITE" id="PS51077"/>
    </source>
</evidence>
<protein>
    <submittedName>
        <fullName evidence="6">HTH-type transcriptional regulator KipR</fullName>
    </submittedName>
</protein>
<dbReference type="Gene3D" id="3.30.450.40">
    <property type="match status" value="1"/>
</dbReference>
<sequence length="267" mass="30041">MIGSIVKALEILEMFRPDEPSLSLAEISNRLGYPKTTLYTILNTLELKGYVERGKNGIYSLGTAIIPLTQSVRVNAKIRDRAAPLLRELGDYSKQSVYLAILDDLVCLYIYAIETKHRLLARTAIGERVLMHYTSVGKSMLAFLPENQIDVLIERHGLPRATEFTIVDRENLKEELATIRSQGYATDKAEHEPRVYCIGCPIFDADGEVIAACSISGVDMQIVTDHRESLAAAVRYTAQEISRRMGYIPSGDKLIWRSFDNPLRQVY</sequence>
<dbReference type="SUPFAM" id="SSF55781">
    <property type="entry name" value="GAF domain-like"/>
    <property type="match status" value="1"/>
</dbReference>
<comment type="caution">
    <text evidence="6">The sequence shown here is derived from an EMBL/GenBank/DDBJ whole genome shotgun (WGS) entry which is preliminary data.</text>
</comment>
<dbReference type="SUPFAM" id="SSF46785">
    <property type="entry name" value="Winged helix' DNA-binding domain"/>
    <property type="match status" value="1"/>
</dbReference>
<evidence type="ECO:0000259" key="5">
    <source>
        <dbReference type="PROSITE" id="PS51078"/>
    </source>
</evidence>
<dbReference type="InterPro" id="IPR029016">
    <property type="entry name" value="GAF-like_dom_sf"/>
</dbReference>
<dbReference type="InterPro" id="IPR036388">
    <property type="entry name" value="WH-like_DNA-bd_sf"/>
</dbReference>
<gene>
    <name evidence="6" type="primary">kipR_9</name>
    <name evidence="6" type="ORF">SDC9_128926</name>
</gene>
<dbReference type="InterPro" id="IPR005471">
    <property type="entry name" value="Tscrpt_reg_IclR_N"/>
</dbReference>
<name>A0A645CY78_9ZZZZ</name>
<dbReference type="GO" id="GO:0045892">
    <property type="term" value="P:negative regulation of DNA-templated transcription"/>
    <property type="evidence" value="ECO:0007669"/>
    <property type="project" value="TreeGrafter"/>
</dbReference>
<dbReference type="PROSITE" id="PS51078">
    <property type="entry name" value="ICLR_ED"/>
    <property type="match status" value="1"/>
</dbReference>
<dbReference type="EMBL" id="VSSQ01031097">
    <property type="protein sequence ID" value="MPM81869.1"/>
    <property type="molecule type" value="Genomic_DNA"/>
</dbReference>
<dbReference type="GO" id="GO:0003677">
    <property type="term" value="F:DNA binding"/>
    <property type="evidence" value="ECO:0007669"/>
    <property type="project" value="UniProtKB-KW"/>
</dbReference>
<dbReference type="Pfam" id="PF01614">
    <property type="entry name" value="IclR_C"/>
    <property type="match status" value="1"/>
</dbReference>
<proteinExistence type="predicted"/>
<dbReference type="Gene3D" id="1.10.10.10">
    <property type="entry name" value="Winged helix-like DNA-binding domain superfamily/Winged helix DNA-binding domain"/>
    <property type="match status" value="1"/>
</dbReference>
<accession>A0A645CY78</accession>